<reference evidence="4" key="1">
    <citation type="submission" date="2020-12" db="EMBL/GenBank/DDBJ databases">
        <title>Metabolic potential, ecology and presence of endohyphal bacteria is reflected in genomic diversity of Mucoromycotina.</title>
        <authorList>
            <person name="Muszewska A."/>
            <person name="Okrasinska A."/>
            <person name="Steczkiewicz K."/>
            <person name="Drgas O."/>
            <person name="Orlowska M."/>
            <person name="Perlinska-Lenart U."/>
            <person name="Aleksandrzak-Piekarczyk T."/>
            <person name="Szatraj K."/>
            <person name="Zielenkiewicz U."/>
            <person name="Pilsyk S."/>
            <person name="Malc E."/>
            <person name="Mieczkowski P."/>
            <person name="Kruszewska J.S."/>
            <person name="Biernat P."/>
            <person name="Pawlowska J."/>
        </authorList>
    </citation>
    <scope>NUCLEOTIDE SEQUENCE</scope>
    <source>
        <strain evidence="4">WA0000067209</strain>
    </source>
</reference>
<evidence type="ECO:0000256" key="1">
    <source>
        <dbReference type="ARBA" id="ARBA00022658"/>
    </source>
</evidence>
<evidence type="ECO:0000313" key="5">
    <source>
        <dbReference type="Proteomes" id="UP000654370"/>
    </source>
</evidence>
<dbReference type="Pfam" id="PF00617">
    <property type="entry name" value="RasGEF"/>
    <property type="match status" value="1"/>
</dbReference>
<dbReference type="InterPro" id="IPR036964">
    <property type="entry name" value="RASGEF_cat_dom_sf"/>
</dbReference>
<dbReference type="PANTHER" id="PTHR23113">
    <property type="entry name" value="GUANINE NUCLEOTIDE EXCHANGE FACTOR"/>
    <property type="match status" value="1"/>
</dbReference>
<dbReference type="Gene3D" id="1.10.840.10">
    <property type="entry name" value="Ras guanine-nucleotide exchange factors catalytic domain"/>
    <property type="match status" value="1"/>
</dbReference>
<dbReference type="AlphaFoldDB" id="A0A8H7UG42"/>
<feature type="domain" description="Ras-GEF" evidence="3">
    <location>
        <begin position="1"/>
        <end position="229"/>
    </location>
</feature>
<comment type="caution">
    <text evidence="4">The sequence shown here is derived from an EMBL/GenBank/DDBJ whole genome shotgun (WGS) entry which is preliminary data.</text>
</comment>
<keyword evidence="1 2" id="KW-0344">Guanine-nucleotide releasing factor</keyword>
<sequence length="475" mass="54485">MDQIKSPVAKEPYTPPVNNHHTTCPVLASIAHFNFISAWVSTMIVMQSKLSRRGKVLEKFMHMAVALRNRNNYNTLMAVLAGINSASVLRLRHTRDWVSVKKIYKQFQSLERLMSTDRSFGSYRLALKASEAPGIPYLGIHNQDLLSLAEANKDFKLDGTIHWEKFRLMGDTILAMIRFQEPKFSIQPDAKILGFIAETELMNEDVRSVALGSPFLEEQFRQSTAIEPRLKATSTNRLRDLWFRVQTEIKYNPSTELVHMITADTVAQKPQVDSSDSTLDAVENLSIANNDETNNQSPLLRHKRISFKASPTTLNRRNTVSLADLIPAAAAAFNHDDMEFEHISQMSSLSRALTRVKTQMKTQRLKTTYLGKEWIRLALGLPVDESNVNCWRKPLYLREQDEDFDFTMVQKSNHGYRKQVKVANRIGRTFEIAAWYEWKRNPSTFDLQQVESKVERLRSLKLKLLTVDETNQTHG</sequence>
<dbReference type="PROSITE" id="PS50009">
    <property type="entry name" value="RASGEF_CAT"/>
    <property type="match status" value="1"/>
</dbReference>
<dbReference type="SUPFAM" id="SSF48366">
    <property type="entry name" value="Ras GEF"/>
    <property type="match status" value="1"/>
</dbReference>
<evidence type="ECO:0000256" key="2">
    <source>
        <dbReference type="PROSITE-ProRule" id="PRU00168"/>
    </source>
</evidence>
<dbReference type="Proteomes" id="UP000654370">
    <property type="component" value="Unassembled WGS sequence"/>
</dbReference>
<dbReference type="GO" id="GO:0007265">
    <property type="term" value="P:Ras protein signal transduction"/>
    <property type="evidence" value="ECO:0007669"/>
    <property type="project" value="TreeGrafter"/>
</dbReference>
<dbReference type="GO" id="GO:0005886">
    <property type="term" value="C:plasma membrane"/>
    <property type="evidence" value="ECO:0007669"/>
    <property type="project" value="TreeGrafter"/>
</dbReference>
<accession>A0A8H7UG42</accession>
<keyword evidence="5" id="KW-1185">Reference proteome</keyword>
<protein>
    <recommendedName>
        <fullName evidence="3">Ras-GEF domain-containing protein</fullName>
    </recommendedName>
</protein>
<dbReference type="InterPro" id="IPR008937">
    <property type="entry name" value="Ras-like_GEF"/>
</dbReference>
<dbReference type="EMBL" id="JAEPQZ010000002">
    <property type="protein sequence ID" value="KAG2184491.1"/>
    <property type="molecule type" value="Genomic_DNA"/>
</dbReference>
<gene>
    <name evidence="4" type="ORF">INT43_000400</name>
</gene>
<name>A0A8H7UG42_MORIS</name>
<dbReference type="PANTHER" id="PTHR23113:SF348">
    <property type="entry name" value="GUANYL-NUCLEOTIDE EXCHANGE FACTOR RASGEF, PUTATIVE (AFU_ORTHOLOGUE AFUA_1G04700)-RELATED"/>
    <property type="match status" value="1"/>
</dbReference>
<dbReference type="OrthoDB" id="546434at2759"/>
<dbReference type="InterPro" id="IPR001895">
    <property type="entry name" value="RASGEF_cat_dom"/>
</dbReference>
<dbReference type="SMART" id="SM00147">
    <property type="entry name" value="RasGEF"/>
    <property type="match status" value="1"/>
</dbReference>
<organism evidence="4 5">
    <name type="scientific">Mortierella isabellina</name>
    <name type="common">Filamentous fungus</name>
    <name type="synonym">Umbelopsis isabellina</name>
    <dbReference type="NCBI Taxonomy" id="91625"/>
    <lineage>
        <taxon>Eukaryota</taxon>
        <taxon>Fungi</taxon>
        <taxon>Fungi incertae sedis</taxon>
        <taxon>Mucoromycota</taxon>
        <taxon>Mucoromycotina</taxon>
        <taxon>Umbelopsidomycetes</taxon>
        <taxon>Umbelopsidales</taxon>
        <taxon>Umbelopsidaceae</taxon>
        <taxon>Umbelopsis</taxon>
    </lineage>
</organism>
<evidence type="ECO:0000313" key="4">
    <source>
        <dbReference type="EMBL" id="KAG2184491.1"/>
    </source>
</evidence>
<proteinExistence type="predicted"/>
<evidence type="ECO:0000259" key="3">
    <source>
        <dbReference type="PROSITE" id="PS50009"/>
    </source>
</evidence>
<dbReference type="InterPro" id="IPR023578">
    <property type="entry name" value="Ras_GEF_dom_sf"/>
</dbReference>
<dbReference type="GO" id="GO:0005085">
    <property type="term" value="F:guanyl-nucleotide exchange factor activity"/>
    <property type="evidence" value="ECO:0007669"/>
    <property type="project" value="UniProtKB-KW"/>
</dbReference>